<keyword evidence="10 21" id="KW-0547">Nucleotide-binding</keyword>
<evidence type="ECO:0000256" key="15">
    <source>
        <dbReference type="ARBA" id="ARBA00023211"/>
    </source>
</evidence>
<evidence type="ECO:0000256" key="2">
    <source>
        <dbReference type="ARBA" id="ARBA00003921"/>
    </source>
</evidence>
<dbReference type="GO" id="GO:0071555">
    <property type="term" value="P:cell wall organization"/>
    <property type="evidence" value="ECO:0007669"/>
    <property type="project" value="UniProtKB-KW"/>
</dbReference>
<evidence type="ECO:0000256" key="13">
    <source>
        <dbReference type="ARBA" id="ARBA00022960"/>
    </source>
</evidence>
<dbReference type="AlphaFoldDB" id="A0A450RUC0"/>
<comment type="catalytic activity">
    <reaction evidence="17 18">
        <text>2 D-alanine + ATP = D-alanyl-D-alanine + ADP + phosphate + H(+)</text>
        <dbReference type="Rhea" id="RHEA:11224"/>
        <dbReference type="ChEBI" id="CHEBI:15378"/>
        <dbReference type="ChEBI" id="CHEBI:30616"/>
        <dbReference type="ChEBI" id="CHEBI:43474"/>
        <dbReference type="ChEBI" id="CHEBI:57416"/>
        <dbReference type="ChEBI" id="CHEBI:57822"/>
        <dbReference type="ChEBI" id="CHEBI:456216"/>
        <dbReference type="EC" id="6.3.2.4"/>
    </reaction>
</comment>
<dbReference type="GO" id="GO:0009252">
    <property type="term" value="P:peptidoglycan biosynthetic process"/>
    <property type="evidence" value="ECO:0007669"/>
    <property type="project" value="UniProtKB-UniRule"/>
</dbReference>
<dbReference type="InterPro" id="IPR011761">
    <property type="entry name" value="ATP-grasp"/>
</dbReference>
<comment type="subcellular location">
    <subcellularLocation>
        <location evidence="3 18">Cytoplasm</location>
    </subcellularLocation>
</comment>
<keyword evidence="12 20" id="KW-0460">Magnesium</keyword>
<dbReference type="GO" id="GO:0008716">
    <property type="term" value="F:D-alanine-D-alanine ligase activity"/>
    <property type="evidence" value="ECO:0007669"/>
    <property type="project" value="UniProtKB-UniRule"/>
</dbReference>
<dbReference type="EMBL" id="CAADEY010000002">
    <property type="protein sequence ID" value="VFJ42761.1"/>
    <property type="molecule type" value="Genomic_DNA"/>
</dbReference>
<comment type="similarity">
    <text evidence="5 18">Belongs to the D-alanine--D-alanine ligase family.</text>
</comment>
<feature type="domain" description="ATP-grasp" evidence="22">
    <location>
        <begin position="126"/>
        <end position="322"/>
    </location>
</feature>
<evidence type="ECO:0000256" key="3">
    <source>
        <dbReference type="ARBA" id="ARBA00004496"/>
    </source>
</evidence>
<dbReference type="PIRSF" id="PIRSF039102">
    <property type="entry name" value="Ddl/VanB"/>
    <property type="match status" value="1"/>
</dbReference>
<evidence type="ECO:0000256" key="8">
    <source>
        <dbReference type="ARBA" id="ARBA00022598"/>
    </source>
</evidence>
<feature type="binding site" evidence="20">
    <location>
        <position position="289"/>
    </location>
    <ligand>
        <name>Mg(2+)</name>
        <dbReference type="ChEBI" id="CHEBI:18420"/>
        <label>1</label>
    </ligand>
</feature>
<dbReference type="GO" id="GO:0008360">
    <property type="term" value="P:regulation of cell shape"/>
    <property type="evidence" value="ECO:0007669"/>
    <property type="project" value="UniProtKB-KW"/>
</dbReference>
<dbReference type="PANTHER" id="PTHR23132">
    <property type="entry name" value="D-ALANINE--D-ALANINE LIGASE"/>
    <property type="match status" value="1"/>
</dbReference>
<dbReference type="HAMAP" id="MF_00047">
    <property type="entry name" value="Dala_Dala_lig"/>
    <property type="match status" value="1"/>
</dbReference>
<dbReference type="SUPFAM" id="SSF56059">
    <property type="entry name" value="Glutathione synthetase ATP-binding domain-like"/>
    <property type="match status" value="1"/>
</dbReference>
<keyword evidence="7 18" id="KW-0963">Cytoplasm</keyword>
<dbReference type="GO" id="GO:0005524">
    <property type="term" value="F:ATP binding"/>
    <property type="evidence" value="ECO:0007669"/>
    <property type="project" value="UniProtKB-UniRule"/>
</dbReference>
<gene>
    <name evidence="18" type="primary">ddl</name>
    <name evidence="23" type="ORF">BECKDK2373C_GA0170839_100236</name>
</gene>
<evidence type="ECO:0000256" key="5">
    <source>
        <dbReference type="ARBA" id="ARBA00010871"/>
    </source>
</evidence>
<evidence type="ECO:0000256" key="16">
    <source>
        <dbReference type="ARBA" id="ARBA00023316"/>
    </source>
</evidence>
<evidence type="ECO:0000256" key="12">
    <source>
        <dbReference type="ARBA" id="ARBA00022842"/>
    </source>
</evidence>
<evidence type="ECO:0000256" key="6">
    <source>
        <dbReference type="ARBA" id="ARBA00012216"/>
    </source>
</evidence>
<dbReference type="InterPro" id="IPR011095">
    <property type="entry name" value="Dala_Dala_lig_C"/>
</dbReference>
<feature type="active site" evidence="19">
    <location>
        <position position="40"/>
    </location>
</feature>
<keyword evidence="16 18" id="KW-0961">Cell wall biogenesis/degradation</keyword>
<evidence type="ECO:0000256" key="14">
    <source>
        <dbReference type="ARBA" id="ARBA00022984"/>
    </source>
</evidence>
<accession>A0A450RUC0</accession>
<dbReference type="PROSITE" id="PS50975">
    <property type="entry name" value="ATP_GRASP"/>
    <property type="match status" value="1"/>
</dbReference>
<dbReference type="PANTHER" id="PTHR23132:SF23">
    <property type="entry name" value="D-ALANINE--D-ALANINE LIGASE B"/>
    <property type="match status" value="1"/>
</dbReference>
<evidence type="ECO:0000256" key="21">
    <source>
        <dbReference type="PROSITE-ProRule" id="PRU00409"/>
    </source>
</evidence>
<dbReference type="PROSITE" id="PS00844">
    <property type="entry name" value="DALA_DALA_LIGASE_2"/>
    <property type="match status" value="1"/>
</dbReference>
<evidence type="ECO:0000256" key="10">
    <source>
        <dbReference type="ARBA" id="ARBA00022741"/>
    </source>
</evidence>
<organism evidence="23">
    <name type="scientific">Candidatus Kentrum sp. DK</name>
    <dbReference type="NCBI Taxonomy" id="2126562"/>
    <lineage>
        <taxon>Bacteria</taxon>
        <taxon>Pseudomonadati</taxon>
        <taxon>Pseudomonadota</taxon>
        <taxon>Gammaproteobacteria</taxon>
        <taxon>Candidatus Kentrum</taxon>
    </lineage>
</organism>
<dbReference type="NCBIfam" id="NF002378">
    <property type="entry name" value="PRK01372.1"/>
    <property type="match status" value="1"/>
</dbReference>
<comment type="cofactor">
    <cofactor evidence="1">
        <name>Mn(2+)</name>
        <dbReference type="ChEBI" id="CHEBI:29035"/>
    </cofactor>
</comment>
<comment type="cofactor">
    <cofactor evidence="20">
        <name>Mg(2+)</name>
        <dbReference type="ChEBI" id="CHEBI:18420"/>
    </cofactor>
    <cofactor evidence="20">
        <name>Mn(2+)</name>
        <dbReference type="ChEBI" id="CHEBI:29035"/>
    </cofactor>
    <text evidence="20">Binds 2 magnesium or manganese ions per subunit.</text>
</comment>
<dbReference type="Gene3D" id="3.30.470.20">
    <property type="entry name" value="ATP-grasp fold, B domain"/>
    <property type="match status" value="1"/>
</dbReference>
<dbReference type="GO" id="GO:0046872">
    <property type="term" value="F:metal ion binding"/>
    <property type="evidence" value="ECO:0007669"/>
    <property type="project" value="UniProtKB-KW"/>
</dbReference>
<sequence length="331" mass="35296">MTPPNRNRTLSREAEPHHVAVNRPDEFGKVAVLFGGNSAERAISLLSGLAVLEALQSAGVDAHGIDTGQNMLGQLTQGGYDRAFIVLHGRGGEDGAVQGVLETLGIAYTGTGILGSALGMDKARAKYLWQAAGIPTPPFRVVESEAALRTAAGELGFPLCVKPIHEGSSIGASKVTGPEMLGEAWHSAARHDALSLAEKWIEGAEYTATILGGTVLPLIRLETARTFYDFDAKYRDGAGTRYLCPCGLDADREKSISDAALRAFELLDGRGWGRVDLLCDASDNPWFIEVNTVPGMTDHSLVPMAARAVGMEFQQLVWRILETSLAPLAKS</sequence>
<dbReference type="FunFam" id="3.30.470.20:FF:000008">
    <property type="entry name" value="D-alanine--D-alanine ligase"/>
    <property type="match status" value="1"/>
</dbReference>
<dbReference type="PROSITE" id="PS00843">
    <property type="entry name" value="DALA_DALA_LIGASE_1"/>
    <property type="match status" value="1"/>
</dbReference>
<keyword evidence="11 21" id="KW-0067">ATP-binding</keyword>
<evidence type="ECO:0000256" key="20">
    <source>
        <dbReference type="PIRSR" id="PIRSR039102-3"/>
    </source>
</evidence>
<comment type="pathway">
    <text evidence="4 18">Cell wall biogenesis; peptidoglycan biosynthesis.</text>
</comment>
<keyword evidence="8 18" id="KW-0436">Ligase</keyword>
<dbReference type="Pfam" id="PF01820">
    <property type="entry name" value="Dala_Dala_lig_N"/>
    <property type="match status" value="1"/>
</dbReference>
<dbReference type="NCBIfam" id="TIGR01205">
    <property type="entry name" value="D_ala_D_alaTIGR"/>
    <property type="match status" value="1"/>
</dbReference>
<evidence type="ECO:0000256" key="9">
    <source>
        <dbReference type="ARBA" id="ARBA00022723"/>
    </source>
</evidence>
<name>A0A450RUC0_9GAMM</name>
<dbReference type="Gene3D" id="3.30.1490.20">
    <property type="entry name" value="ATP-grasp fold, A domain"/>
    <property type="match status" value="1"/>
</dbReference>
<dbReference type="InterPro" id="IPR013815">
    <property type="entry name" value="ATP_grasp_subdomain_1"/>
</dbReference>
<dbReference type="EC" id="6.3.2.4" evidence="6 18"/>
<feature type="active site" evidence="19">
    <location>
        <position position="168"/>
    </location>
</feature>
<dbReference type="InterPro" id="IPR011127">
    <property type="entry name" value="Dala_Dala_lig_N"/>
</dbReference>
<feature type="active site" evidence="19">
    <location>
        <position position="300"/>
    </location>
</feature>
<keyword evidence="13 18" id="KW-0133">Cell shape</keyword>
<evidence type="ECO:0000256" key="17">
    <source>
        <dbReference type="ARBA" id="ARBA00047614"/>
    </source>
</evidence>
<dbReference type="UniPathway" id="UPA00219"/>
<keyword evidence="9 20" id="KW-0479">Metal-binding</keyword>
<evidence type="ECO:0000256" key="19">
    <source>
        <dbReference type="PIRSR" id="PIRSR039102-1"/>
    </source>
</evidence>
<evidence type="ECO:0000256" key="1">
    <source>
        <dbReference type="ARBA" id="ARBA00001936"/>
    </source>
</evidence>
<keyword evidence="14 18" id="KW-0573">Peptidoglycan synthesis</keyword>
<proteinExistence type="inferred from homology"/>
<feature type="binding site" evidence="20">
    <location>
        <position position="291"/>
    </location>
    <ligand>
        <name>Mg(2+)</name>
        <dbReference type="ChEBI" id="CHEBI:18420"/>
        <label>2</label>
    </ligand>
</feature>
<feature type="binding site" evidence="20">
    <location>
        <position position="276"/>
    </location>
    <ligand>
        <name>Mg(2+)</name>
        <dbReference type="ChEBI" id="CHEBI:18420"/>
        <label>1</label>
    </ligand>
</feature>
<evidence type="ECO:0000259" key="22">
    <source>
        <dbReference type="PROSITE" id="PS50975"/>
    </source>
</evidence>
<evidence type="ECO:0000256" key="18">
    <source>
        <dbReference type="HAMAP-Rule" id="MF_00047"/>
    </source>
</evidence>
<evidence type="ECO:0000256" key="4">
    <source>
        <dbReference type="ARBA" id="ARBA00004752"/>
    </source>
</evidence>
<dbReference type="Gene3D" id="3.40.50.20">
    <property type="match status" value="1"/>
</dbReference>
<reference evidence="23" key="1">
    <citation type="submission" date="2019-02" db="EMBL/GenBank/DDBJ databases">
        <authorList>
            <person name="Gruber-Vodicka R. H."/>
            <person name="Seah K. B. B."/>
        </authorList>
    </citation>
    <scope>NUCLEOTIDE SEQUENCE</scope>
    <source>
        <strain evidence="23">BECK_DK161</strain>
    </source>
</reference>
<evidence type="ECO:0000256" key="11">
    <source>
        <dbReference type="ARBA" id="ARBA00022840"/>
    </source>
</evidence>
<dbReference type="InterPro" id="IPR005905">
    <property type="entry name" value="D_ala_D_ala"/>
</dbReference>
<evidence type="ECO:0000313" key="23">
    <source>
        <dbReference type="EMBL" id="VFJ42761.1"/>
    </source>
</evidence>
<dbReference type="GO" id="GO:0005829">
    <property type="term" value="C:cytosol"/>
    <property type="evidence" value="ECO:0007669"/>
    <property type="project" value="TreeGrafter"/>
</dbReference>
<protein>
    <recommendedName>
        <fullName evidence="6 18">D-alanine--D-alanine ligase</fullName>
        <ecNumber evidence="6 18">6.3.2.4</ecNumber>
    </recommendedName>
    <alternativeName>
        <fullName evidence="18">D-Ala-D-Ala ligase</fullName>
    </alternativeName>
    <alternativeName>
        <fullName evidence="18">D-alanylalanine synthetase</fullName>
    </alternativeName>
</protein>
<comment type="function">
    <text evidence="2 18">Cell wall formation.</text>
</comment>
<dbReference type="InterPro" id="IPR000291">
    <property type="entry name" value="D-Ala_lig_Van_CS"/>
</dbReference>
<dbReference type="SUPFAM" id="SSF52440">
    <property type="entry name" value="PreATP-grasp domain"/>
    <property type="match status" value="1"/>
</dbReference>
<dbReference type="Pfam" id="PF07478">
    <property type="entry name" value="Dala_Dala_lig_C"/>
    <property type="match status" value="1"/>
</dbReference>
<evidence type="ECO:0000256" key="7">
    <source>
        <dbReference type="ARBA" id="ARBA00022490"/>
    </source>
</evidence>
<keyword evidence="15 20" id="KW-0464">Manganese</keyword>
<feature type="binding site" evidence="20">
    <location>
        <position position="289"/>
    </location>
    <ligand>
        <name>Mg(2+)</name>
        <dbReference type="ChEBI" id="CHEBI:18420"/>
        <label>2</label>
    </ligand>
</feature>
<dbReference type="InterPro" id="IPR016185">
    <property type="entry name" value="PreATP-grasp_dom_sf"/>
</dbReference>